<evidence type="ECO:0000256" key="2">
    <source>
        <dbReference type="ARBA" id="ARBA00022692"/>
    </source>
</evidence>
<sequence length="134" mass="13908">MAAGGAASLFGVVIAHAFGGWPSLLTVLLIVVAIDYVTGVMAAGAEGKLKSSIGLIGIARKAFIFLVVAVGHQVDSVLGDQHLFRDATIFFYLANEVLSIIENGGRLGMPLPPGIKQAVEVLKGKGGVNDDHRN</sequence>
<accession>A0ABN8U201</accession>
<keyword evidence="7" id="KW-1185">Reference proteome</keyword>
<evidence type="ECO:0000313" key="7">
    <source>
        <dbReference type="Proteomes" id="UP001154322"/>
    </source>
</evidence>
<comment type="similarity">
    <text evidence="5">Belongs to the bacteriophage holin family. Cp-1 holin subfamily.</text>
</comment>
<dbReference type="NCBIfam" id="TIGR01593">
    <property type="entry name" value="holin_tox_secr"/>
    <property type="match status" value="1"/>
</dbReference>
<protein>
    <submittedName>
        <fullName evidence="6">Phage holin family protein</fullName>
    </submittedName>
</protein>
<evidence type="ECO:0000313" key="6">
    <source>
        <dbReference type="EMBL" id="CAH8243646.1"/>
    </source>
</evidence>
<evidence type="ECO:0000256" key="4">
    <source>
        <dbReference type="ARBA" id="ARBA00023136"/>
    </source>
</evidence>
<evidence type="ECO:0000256" key="5">
    <source>
        <dbReference type="ARBA" id="ARBA00023600"/>
    </source>
</evidence>
<keyword evidence="3" id="KW-1133">Transmembrane helix</keyword>
<keyword evidence="2" id="KW-0812">Transmembrane</keyword>
<dbReference type="Pfam" id="PF05105">
    <property type="entry name" value="Phage_holin_4_1"/>
    <property type="match status" value="1"/>
</dbReference>
<comment type="subcellular location">
    <subcellularLocation>
        <location evidence="1">Membrane</location>
        <topology evidence="1">Multi-pass membrane protein</topology>
    </subcellularLocation>
</comment>
<reference evidence="6" key="1">
    <citation type="submission" date="2022-06" db="EMBL/GenBank/DDBJ databases">
        <authorList>
            <person name="Dietemann V."/>
            <person name="Ory F."/>
            <person name="Dainat B."/>
            <person name="Oberhansli S."/>
        </authorList>
    </citation>
    <scope>NUCLEOTIDE SEQUENCE</scope>
    <source>
        <strain evidence="6">Ena-SAMPLE-TAB-26-04-2022-14:26:32:270-5432</strain>
    </source>
</reference>
<dbReference type="Proteomes" id="UP001154322">
    <property type="component" value="Unassembled WGS sequence"/>
</dbReference>
<organism evidence="6 7">
    <name type="scientific">Paenibacillus melissococcoides</name>
    <dbReference type="NCBI Taxonomy" id="2912268"/>
    <lineage>
        <taxon>Bacteria</taxon>
        <taxon>Bacillati</taxon>
        <taxon>Bacillota</taxon>
        <taxon>Bacilli</taxon>
        <taxon>Bacillales</taxon>
        <taxon>Paenibacillaceae</taxon>
        <taxon>Paenibacillus</taxon>
    </lineage>
</organism>
<comment type="caution">
    <text evidence="6">The sequence shown here is derived from an EMBL/GenBank/DDBJ whole genome shotgun (WGS) entry which is preliminary data.</text>
</comment>
<evidence type="ECO:0000256" key="3">
    <source>
        <dbReference type="ARBA" id="ARBA00022989"/>
    </source>
</evidence>
<proteinExistence type="inferred from homology"/>
<gene>
    <name evidence="6" type="ORF">WJ0W_000886</name>
</gene>
<keyword evidence="4" id="KW-0472">Membrane</keyword>
<evidence type="ECO:0000256" key="1">
    <source>
        <dbReference type="ARBA" id="ARBA00004141"/>
    </source>
</evidence>
<dbReference type="EMBL" id="CALYLO010000001">
    <property type="protein sequence ID" value="CAH8243646.1"/>
    <property type="molecule type" value="Genomic_DNA"/>
</dbReference>
<dbReference type="InterPro" id="IPR006480">
    <property type="entry name" value="Phage_holin_4_1"/>
</dbReference>
<name>A0ABN8U201_9BACL</name>